<organism evidence="2 3">
    <name type="scientific">Evansella cellulosilytica (strain ATCC 21833 / DSM 2522 / FERM P-1141 / JCM 9156 / N-4)</name>
    <name type="common">Bacillus cellulosilyticus</name>
    <dbReference type="NCBI Taxonomy" id="649639"/>
    <lineage>
        <taxon>Bacteria</taxon>
        <taxon>Bacillati</taxon>
        <taxon>Bacillota</taxon>
        <taxon>Bacilli</taxon>
        <taxon>Bacillales</taxon>
        <taxon>Bacillaceae</taxon>
        <taxon>Evansella</taxon>
    </lineage>
</organism>
<dbReference type="eggNOG" id="COG4378">
    <property type="taxonomic scope" value="Bacteria"/>
</dbReference>
<dbReference type="AlphaFoldDB" id="E6TQW1"/>
<dbReference type="OrthoDB" id="5324142at2"/>
<name>E6TQW1_EVAC2</name>
<proteinExistence type="inferred from homology"/>
<dbReference type="HOGENOM" id="CLU_151785_1_0_9"/>
<evidence type="ECO:0008006" key="4">
    <source>
        <dbReference type="Google" id="ProtNLM"/>
    </source>
</evidence>
<dbReference type="EMBL" id="CP002394">
    <property type="protein sequence ID" value="ADU31736.1"/>
    <property type="molecule type" value="Genomic_DNA"/>
</dbReference>
<reference evidence="2" key="1">
    <citation type="submission" date="2010-12" db="EMBL/GenBank/DDBJ databases">
        <title>Complete sequence of Bacillus cellulosilyticus DSM 2522.</title>
        <authorList>
            <consortium name="US DOE Joint Genome Institute"/>
            <person name="Lucas S."/>
            <person name="Copeland A."/>
            <person name="Lapidus A."/>
            <person name="Cheng J.-F."/>
            <person name="Bruce D."/>
            <person name="Goodwin L."/>
            <person name="Pitluck S."/>
            <person name="Chertkov O."/>
            <person name="Detter J.C."/>
            <person name="Han C."/>
            <person name="Tapia R."/>
            <person name="Land M."/>
            <person name="Hauser L."/>
            <person name="Jeffries C."/>
            <person name="Kyrpides N."/>
            <person name="Ivanova N."/>
            <person name="Mikhailova N."/>
            <person name="Brumm P."/>
            <person name="Mead D."/>
            <person name="Woyke T."/>
        </authorList>
    </citation>
    <scope>NUCLEOTIDE SEQUENCE [LARGE SCALE GENOMIC DNA]</scope>
    <source>
        <strain evidence="2">DSM 2522</strain>
    </source>
</reference>
<dbReference type="STRING" id="649639.Bcell_3494"/>
<accession>E6TQW1</accession>
<dbReference type="InterPro" id="IPR016772">
    <property type="entry name" value="UCP020408"/>
</dbReference>
<dbReference type="PIRSF" id="PIRSF020408">
    <property type="entry name" value="UCP020408"/>
    <property type="match status" value="1"/>
</dbReference>
<gene>
    <name evidence="2" type="ordered locus">Bcell_3494</name>
</gene>
<dbReference type="KEGG" id="bco:Bcell_3494"/>
<evidence type="ECO:0000313" key="3">
    <source>
        <dbReference type="Proteomes" id="UP000001401"/>
    </source>
</evidence>
<comment type="similarity">
    <text evidence="1">Belongs to the UPF0751 family.</text>
</comment>
<protein>
    <recommendedName>
        <fullName evidence="4">Dihydroorotate dehydrogenase</fullName>
    </recommendedName>
</protein>
<keyword evidence="3" id="KW-1185">Reference proteome</keyword>
<dbReference type="RefSeq" id="WP_013490067.1">
    <property type="nucleotide sequence ID" value="NC_014829.1"/>
</dbReference>
<dbReference type="Pfam" id="PF10087">
    <property type="entry name" value="DUF2325"/>
    <property type="match status" value="1"/>
</dbReference>
<sequence length="104" mass="11885">MASLLIYGGDQLGSIPKQLENIGFHHILHIDGRKTRTVKKEIPENVDLILILTDFINHNLAKKIKARAEKKDIPICYSRRSWCAIYQSLMSCEKACDNCPFLKT</sequence>
<evidence type="ECO:0000313" key="2">
    <source>
        <dbReference type="EMBL" id="ADU31736.1"/>
    </source>
</evidence>
<dbReference type="Proteomes" id="UP000001401">
    <property type="component" value="Chromosome"/>
</dbReference>
<evidence type="ECO:0000256" key="1">
    <source>
        <dbReference type="ARBA" id="ARBA00007189"/>
    </source>
</evidence>